<protein>
    <recommendedName>
        <fullName evidence="1">DUF38 domain-containing protein</fullName>
    </recommendedName>
</protein>
<dbReference type="EMBL" id="PDUG01000005">
    <property type="protein sequence ID" value="PIC29815.1"/>
    <property type="molecule type" value="Genomic_DNA"/>
</dbReference>
<comment type="caution">
    <text evidence="2">The sequence shown here is derived from an EMBL/GenBank/DDBJ whole genome shotgun (WGS) entry which is preliminary data.</text>
</comment>
<reference evidence="3" key="1">
    <citation type="submission" date="2017-10" db="EMBL/GenBank/DDBJ databases">
        <title>Rapid genome shrinkage in a self-fertile nematode reveals novel sperm competition proteins.</title>
        <authorList>
            <person name="Yin D."/>
            <person name="Schwarz E.M."/>
            <person name="Thomas C.G."/>
            <person name="Felde R.L."/>
            <person name="Korf I.F."/>
            <person name="Cutter A.D."/>
            <person name="Schartner C.M."/>
            <person name="Ralston E.J."/>
            <person name="Meyer B.J."/>
            <person name="Haag E.S."/>
        </authorList>
    </citation>
    <scope>NUCLEOTIDE SEQUENCE [LARGE SCALE GENOMIC DNA]</scope>
    <source>
        <strain evidence="3">JU1422</strain>
    </source>
</reference>
<dbReference type="InterPro" id="IPR002900">
    <property type="entry name" value="DUF38/FTH_CAE_spp"/>
</dbReference>
<dbReference type="PANTHER" id="PTHR23015">
    <property type="entry name" value="UNCHARACTERIZED C.ELEGANS PROTEIN"/>
    <property type="match status" value="1"/>
</dbReference>
<dbReference type="PANTHER" id="PTHR23015:SF4">
    <property type="entry name" value="DUF38 DOMAIN-CONTAINING PROTEIN-RELATED"/>
    <property type="match status" value="1"/>
</dbReference>
<gene>
    <name evidence="2" type="primary">Cnig_chr_V.g21278</name>
    <name evidence="2" type="ORF">B9Z55_021278</name>
</gene>
<dbReference type="Pfam" id="PF01827">
    <property type="entry name" value="FTH"/>
    <property type="match status" value="1"/>
</dbReference>
<organism evidence="2 3">
    <name type="scientific">Caenorhabditis nigoni</name>
    <dbReference type="NCBI Taxonomy" id="1611254"/>
    <lineage>
        <taxon>Eukaryota</taxon>
        <taxon>Metazoa</taxon>
        <taxon>Ecdysozoa</taxon>
        <taxon>Nematoda</taxon>
        <taxon>Chromadorea</taxon>
        <taxon>Rhabditida</taxon>
        <taxon>Rhabditina</taxon>
        <taxon>Rhabditomorpha</taxon>
        <taxon>Rhabditoidea</taxon>
        <taxon>Rhabditidae</taxon>
        <taxon>Peloderinae</taxon>
        <taxon>Caenorhabditis</taxon>
    </lineage>
</organism>
<feature type="domain" description="DUF38" evidence="1">
    <location>
        <begin position="1"/>
        <end position="126"/>
    </location>
</feature>
<dbReference type="GO" id="GO:0045087">
    <property type="term" value="P:innate immune response"/>
    <property type="evidence" value="ECO:0007669"/>
    <property type="project" value="TreeGrafter"/>
</dbReference>
<evidence type="ECO:0000313" key="3">
    <source>
        <dbReference type="Proteomes" id="UP000230233"/>
    </source>
</evidence>
<proteinExistence type="predicted"/>
<keyword evidence="3" id="KW-1185">Reference proteome</keyword>
<evidence type="ECO:0000313" key="2">
    <source>
        <dbReference type="EMBL" id="PIC29815.1"/>
    </source>
</evidence>
<sequence length="187" mass="22353">MFKTLNRKIKTKVLSMKTDTQSGFMSILPFFDSETLTNLYLYSMDNEVQIGIDEIVKTEQWKNAKRINCDFYALNMTVEDICHVSEFYGKMLHISTRDLDFLKKTFTTSFKSVSWELHIRNFNRNEEISNLWGPAFIRESSRHWYFRIKDSNEECLKLKLRSNTFNFKFIKLNDVPNRAIVHNYNEN</sequence>
<accession>A0A2G5TR73</accession>
<dbReference type="Proteomes" id="UP000230233">
    <property type="component" value="Chromosome V"/>
</dbReference>
<dbReference type="InterPro" id="IPR040161">
    <property type="entry name" value="FB224"/>
</dbReference>
<dbReference type="AlphaFoldDB" id="A0A2G5TR73"/>
<evidence type="ECO:0000259" key="1">
    <source>
        <dbReference type="Pfam" id="PF01827"/>
    </source>
</evidence>
<name>A0A2G5TR73_9PELO</name>